<dbReference type="EMBL" id="NHYE01001378">
    <property type="protein sequence ID" value="PPQ96339.1"/>
    <property type="molecule type" value="Genomic_DNA"/>
</dbReference>
<feature type="signal peptide" evidence="4">
    <location>
        <begin position="1"/>
        <end position="22"/>
    </location>
</feature>
<feature type="domain" description="Amidohydrolase-related" evidence="5">
    <location>
        <begin position="426"/>
        <end position="689"/>
    </location>
</feature>
<keyword evidence="4" id="KW-0732">Signal</keyword>
<gene>
    <name evidence="6" type="ORF">CVT26_005021</name>
</gene>
<dbReference type="GO" id="GO:0016831">
    <property type="term" value="F:carboxy-lyase activity"/>
    <property type="evidence" value="ECO:0007669"/>
    <property type="project" value="UniProtKB-KW"/>
</dbReference>
<proteinExistence type="inferred from homology"/>
<dbReference type="SUPFAM" id="SSF51556">
    <property type="entry name" value="Metallo-dependent hydrolases"/>
    <property type="match status" value="2"/>
</dbReference>
<evidence type="ECO:0000313" key="7">
    <source>
        <dbReference type="Proteomes" id="UP000284706"/>
    </source>
</evidence>
<keyword evidence="2 3" id="KW-0456">Lyase</keyword>
<evidence type="ECO:0000256" key="2">
    <source>
        <dbReference type="ARBA" id="ARBA00023239"/>
    </source>
</evidence>
<name>A0A409Y021_9AGAR</name>
<dbReference type="InterPro" id="IPR032466">
    <property type="entry name" value="Metal_Hydrolase"/>
</dbReference>
<dbReference type="Gene3D" id="3.20.20.140">
    <property type="entry name" value="Metal-dependent hydrolases"/>
    <property type="match status" value="2"/>
</dbReference>
<reference evidence="6 7" key="1">
    <citation type="journal article" date="2018" name="Evol. Lett.">
        <title>Horizontal gene cluster transfer increased hallucinogenic mushroom diversity.</title>
        <authorList>
            <person name="Reynolds H.T."/>
            <person name="Vijayakumar V."/>
            <person name="Gluck-Thaler E."/>
            <person name="Korotkin H.B."/>
            <person name="Matheny P.B."/>
            <person name="Slot J.C."/>
        </authorList>
    </citation>
    <scope>NUCLEOTIDE SEQUENCE [LARGE SCALE GENOMIC DNA]</scope>
    <source>
        <strain evidence="6 7">SRW20</strain>
    </source>
</reference>
<dbReference type="PANTHER" id="PTHR21240">
    <property type="entry name" value="2-AMINO-3-CARBOXYLMUCONATE-6-SEMIALDEHYDE DECARBOXYLASE"/>
    <property type="match status" value="1"/>
</dbReference>
<sequence length="691" mass="77406">MYNRLSRSLFLCISIIPSLVSGRKWRDSGTGTIVFEEAWTIPELAFQTGNTTTGQSGTNADLIANLLDIHNQRFQAMNKNNIDFMILSCAEPCIQGISDPVAAANMAVTVNNRLASDIANNTERFGGFASLAMHNATTAALELKRAVKDLGFLGALLNDYQQAGPDGQTLLYYDQPEYDVFWQMVTDLNVPIYFHPRNNIPAIINFEYAHAPFLIGPAQEFAVTLSTHILGLCTNGVFDRFPKLQIIIGHLGERISSDLLRIDTQLLKQIQQGIPMKKNVTTYFHENIFETTSGNFATDLLKFHIGQIGLDRIMYSIDYPFSSFSPAYSFQPPKMHGLVFHFLVLFVLSPYVSGRKWRDSGIGTIVFEEAWTTPELVFQINNMTTGESGTNADLVANLLDIHNQRFQAMNENNIDFMILSCAQPCIQGISDPVDAANMAVMVNNQLASDISNNTERFGGFAALAMHNATTAALELKRAVQDLGFFGALLNDYQQAGSDGETLLFYDQPEYDVFWQMVTELNVPVYFHPRTNIRAILNFEYEHAPFLIGPAQEFAATLSTHILGLCTNGVFDRFPKLQIIVGHLGERISSDLLRIDTQLLRQIQRGLPMKKNVTTYYHENIFETASGNFATDLLKFHIGQIGLNRIMYSIDYPFVDIPPATAWVNSLNTVLNERDLLSLKRELAIKILRLND</sequence>
<organism evidence="6 7">
    <name type="scientific">Gymnopilus dilepis</name>
    <dbReference type="NCBI Taxonomy" id="231916"/>
    <lineage>
        <taxon>Eukaryota</taxon>
        <taxon>Fungi</taxon>
        <taxon>Dikarya</taxon>
        <taxon>Basidiomycota</taxon>
        <taxon>Agaricomycotina</taxon>
        <taxon>Agaricomycetes</taxon>
        <taxon>Agaricomycetidae</taxon>
        <taxon>Agaricales</taxon>
        <taxon>Agaricineae</taxon>
        <taxon>Hymenogastraceae</taxon>
        <taxon>Gymnopilus</taxon>
    </lineage>
</organism>
<dbReference type="InParanoid" id="A0A409Y021"/>
<evidence type="ECO:0000259" key="5">
    <source>
        <dbReference type="Pfam" id="PF04909"/>
    </source>
</evidence>
<dbReference type="Pfam" id="PF04909">
    <property type="entry name" value="Amidohydro_2"/>
    <property type="match status" value="2"/>
</dbReference>
<dbReference type="GO" id="GO:0016787">
    <property type="term" value="F:hydrolase activity"/>
    <property type="evidence" value="ECO:0007669"/>
    <property type="project" value="InterPro"/>
</dbReference>
<dbReference type="GO" id="GO:0019748">
    <property type="term" value="P:secondary metabolic process"/>
    <property type="evidence" value="ECO:0007669"/>
    <property type="project" value="TreeGrafter"/>
</dbReference>
<evidence type="ECO:0000256" key="3">
    <source>
        <dbReference type="RuleBase" id="RU366045"/>
    </source>
</evidence>
<accession>A0A409Y021</accession>
<evidence type="ECO:0000256" key="1">
    <source>
        <dbReference type="ARBA" id="ARBA00022793"/>
    </source>
</evidence>
<dbReference type="OrthoDB" id="432010at2759"/>
<dbReference type="InterPro" id="IPR006680">
    <property type="entry name" value="Amidohydro-rel"/>
</dbReference>
<evidence type="ECO:0000313" key="6">
    <source>
        <dbReference type="EMBL" id="PPQ96339.1"/>
    </source>
</evidence>
<dbReference type="AlphaFoldDB" id="A0A409Y021"/>
<protein>
    <recommendedName>
        <fullName evidence="5">Amidohydrolase-related domain-containing protein</fullName>
    </recommendedName>
</protein>
<feature type="domain" description="Amidohydrolase-related" evidence="5">
    <location>
        <begin position="94"/>
        <end position="329"/>
    </location>
</feature>
<comment type="similarity">
    <text evidence="3">Belongs to the metallo-dependent hydrolases superfamily.</text>
</comment>
<evidence type="ECO:0000256" key="4">
    <source>
        <dbReference type="SAM" id="SignalP"/>
    </source>
</evidence>
<dbReference type="GO" id="GO:0005829">
    <property type="term" value="C:cytosol"/>
    <property type="evidence" value="ECO:0007669"/>
    <property type="project" value="TreeGrafter"/>
</dbReference>
<feature type="chain" id="PRO_5019268673" description="Amidohydrolase-related domain-containing protein" evidence="4">
    <location>
        <begin position="23"/>
        <end position="691"/>
    </location>
</feature>
<dbReference type="Proteomes" id="UP000284706">
    <property type="component" value="Unassembled WGS sequence"/>
</dbReference>
<keyword evidence="1 3" id="KW-0210">Decarboxylase</keyword>
<dbReference type="STRING" id="231916.A0A409Y021"/>
<dbReference type="InterPro" id="IPR032465">
    <property type="entry name" value="ACMSD"/>
</dbReference>
<comment type="caution">
    <text evidence="6">The sequence shown here is derived from an EMBL/GenBank/DDBJ whole genome shotgun (WGS) entry which is preliminary data.</text>
</comment>
<keyword evidence="7" id="KW-1185">Reference proteome</keyword>
<dbReference type="PANTHER" id="PTHR21240:SF31">
    <property type="entry name" value="AMIDOHYDROLASE FAMILY PROTEIN (AFU_ORTHOLOGUE AFUA_7G05840)"/>
    <property type="match status" value="1"/>
</dbReference>